<reference evidence="5 6" key="1">
    <citation type="submission" date="2020-08" db="EMBL/GenBank/DDBJ databases">
        <title>Genome public.</title>
        <authorList>
            <person name="Liu C."/>
            <person name="Sun Q."/>
        </authorList>
    </citation>
    <scope>NUCLEOTIDE SEQUENCE [LARGE SCALE GENOMIC DNA]</scope>
    <source>
        <strain evidence="5 6">NSJ-27</strain>
    </source>
</reference>
<dbReference type="CDD" id="cd00635">
    <property type="entry name" value="PLPDE_III_YBL036c_like"/>
    <property type="match status" value="1"/>
</dbReference>
<gene>
    <name evidence="5" type="ORF">H8Z77_04280</name>
</gene>
<dbReference type="EMBL" id="JACOQK010000001">
    <property type="protein sequence ID" value="MBC5787244.1"/>
    <property type="molecule type" value="Genomic_DNA"/>
</dbReference>
<name>A0ABR7IQB2_9CLOT</name>
<dbReference type="SUPFAM" id="SSF51419">
    <property type="entry name" value="PLP-binding barrel"/>
    <property type="match status" value="1"/>
</dbReference>
<evidence type="ECO:0000256" key="1">
    <source>
        <dbReference type="ARBA" id="ARBA00022898"/>
    </source>
</evidence>
<dbReference type="HAMAP" id="MF_02087">
    <property type="entry name" value="PLP_homeostasis"/>
    <property type="match status" value="1"/>
</dbReference>
<dbReference type="PANTHER" id="PTHR10146">
    <property type="entry name" value="PROLINE SYNTHETASE CO-TRANSCRIBED BACTERIAL HOMOLOG PROTEIN"/>
    <property type="match status" value="1"/>
</dbReference>
<dbReference type="Gene3D" id="3.20.20.10">
    <property type="entry name" value="Alanine racemase"/>
    <property type="match status" value="1"/>
</dbReference>
<sequence>MMENQFDSQRVEQIRANVTRIKANIAQAAQKAERSPQDIQLMAVTKTVPPEYVNVAIQEGVTLLGENRAQELMEKYDAYQLKADHIHFIGHLQRNKVKYIIDKVSMIHSVDSLELAKEIDKQAKKHQLIMPVLVEVNIGRQETKSGVDPNLLEPLLDGLSSLGNISVQGLMAIPPAQESEKYFAKMQRLYIDIKAQNRDNIFMNFLSMGMSADYMLAIQYGANIVRVGSAMFGARSYQIGGFQK</sequence>
<proteinExistence type="inferred from homology"/>
<evidence type="ECO:0000256" key="3">
    <source>
        <dbReference type="RuleBase" id="RU004514"/>
    </source>
</evidence>
<comment type="function">
    <text evidence="2">Pyridoxal 5'-phosphate (PLP)-binding protein, which is involved in PLP homeostasis.</text>
</comment>
<dbReference type="Pfam" id="PF01168">
    <property type="entry name" value="Ala_racemase_N"/>
    <property type="match status" value="1"/>
</dbReference>
<accession>A0ABR7IQB2</accession>
<comment type="caution">
    <text evidence="5">The sequence shown here is derived from an EMBL/GenBank/DDBJ whole genome shotgun (WGS) entry which is preliminary data.</text>
</comment>
<dbReference type="PIRSF" id="PIRSF004848">
    <property type="entry name" value="YBL036c_PLPDEIII"/>
    <property type="match status" value="1"/>
</dbReference>
<dbReference type="RefSeq" id="WP_069988956.1">
    <property type="nucleotide sequence ID" value="NZ_JACOQK010000001.1"/>
</dbReference>
<dbReference type="Proteomes" id="UP000649151">
    <property type="component" value="Unassembled WGS sequence"/>
</dbReference>
<feature type="domain" description="Alanine racemase N-terminal" evidence="4">
    <location>
        <begin position="18"/>
        <end position="235"/>
    </location>
</feature>
<comment type="similarity">
    <text evidence="2 3">Belongs to the pyridoxal phosphate-binding protein YggS/PROSC family.</text>
</comment>
<keyword evidence="1 2" id="KW-0663">Pyridoxal phosphate</keyword>
<dbReference type="NCBIfam" id="TIGR00044">
    <property type="entry name" value="YggS family pyridoxal phosphate-dependent enzyme"/>
    <property type="match status" value="1"/>
</dbReference>
<evidence type="ECO:0000256" key="2">
    <source>
        <dbReference type="HAMAP-Rule" id="MF_02087"/>
    </source>
</evidence>
<keyword evidence="6" id="KW-1185">Reference proteome</keyword>
<feature type="modified residue" description="N6-(pyridoxal phosphate)lysine" evidence="2">
    <location>
        <position position="46"/>
    </location>
</feature>
<evidence type="ECO:0000313" key="5">
    <source>
        <dbReference type="EMBL" id="MBC5787244.1"/>
    </source>
</evidence>
<dbReference type="InterPro" id="IPR011078">
    <property type="entry name" value="PyrdxlP_homeostasis"/>
</dbReference>
<protein>
    <recommendedName>
        <fullName evidence="2">Pyridoxal phosphate homeostasis protein</fullName>
        <shortName evidence="2">PLP homeostasis protein</shortName>
    </recommendedName>
</protein>
<evidence type="ECO:0000259" key="4">
    <source>
        <dbReference type="Pfam" id="PF01168"/>
    </source>
</evidence>
<evidence type="ECO:0000313" key="6">
    <source>
        <dbReference type="Proteomes" id="UP000649151"/>
    </source>
</evidence>
<dbReference type="InterPro" id="IPR029066">
    <property type="entry name" value="PLP-binding_barrel"/>
</dbReference>
<dbReference type="InterPro" id="IPR001608">
    <property type="entry name" value="Ala_racemase_N"/>
</dbReference>
<dbReference type="PANTHER" id="PTHR10146:SF14">
    <property type="entry name" value="PYRIDOXAL PHOSPHATE HOMEOSTASIS PROTEIN"/>
    <property type="match status" value="1"/>
</dbReference>
<organism evidence="5 6">
    <name type="scientific">Clostridium facile</name>
    <dbReference type="NCBI Taxonomy" id="2763035"/>
    <lineage>
        <taxon>Bacteria</taxon>
        <taxon>Bacillati</taxon>
        <taxon>Bacillota</taxon>
        <taxon>Clostridia</taxon>
        <taxon>Eubacteriales</taxon>
        <taxon>Clostridiaceae</taxon>
        <taxon>Clostridium</taxon>
    </lineage>
</organism>